<evidence type="ECO:0000313" key="1">
    <source>
        <dbReference type="EMBL" id="KTC99031.1"/>
    </source>
</evidence>
<dbReference type="Proteomes" id="UP000054785">
    <property type="component" value="Unassembled WGS sequence"/>
</dbReference>
<proteinExistence type="predicted"/>
<dbReference type="EMBL" id="LNYC01000051">
    <property type="protein sequence ID" value="KTC99031.1"/>
    <property type="molecule type" value="Genomic_DNA"/>
</dbReference>
<accession>A0A0W0TTR1</accession>
<dbReference type="STRING" id="45065.Lgee_1297"/>
<dbReference type="RefSeq" id="WP_028386009.1">
    <property type="nucleotide sequence ID" value="NZ_CAAAHN010000011.1"/>
</dbReference>
<sequence>MKKRLLTAPGVLLATPLYAAGKLALFKPESVISESYWRTLITLFAAVGIAGITCWYRRVPKRASPCCRVLEKITLSHQSTLFRIEWAGREYLLADNHEALAWLPSAGDSTHAQ</sequence>
<organism evidence="1 2">
    <name type="scientific">Legionella geestiana</name>
    <dbReference type="NCBI Taxonomy" id="45065"/>
    <lineage>
        <taxon>Bacteria</taxon>
        <taxon>Pseudomonadati</taxon>
        <taxon>Pseudomonadota</taxon>
        <taxon>Gammaproteobacteria</taxon>
        <taxon>Legionellales</taxon>
        <taxon>Legionellaceae</taxon>
        <taxon>Legionella</taxon>
    </lineage>
</organism>
<keyword evidence="2" id="KW-1185">Reference proteome</keyword>
<gene>
    <name evidence="1" type="ORF">Lgee_1297</name>
</gene>
<protein>
    <submittedName>
        <fullName evidence="1">Uncharacterized protein</fullName>
    </submittedName>
</protein>
<name>A0A0W0TTR1_9GAMM</name>
<dbReference type="PATRIC" id="fig|45065.4.peg.1397"/>
<reference evidence="1 2" key="1">
    <citation type="submission" date="2015-11" db="EMBL/GenBank/DDBJ databases">
        <title>Genomic analysis of 38 Legionella species identifies large and diverse effector repertoires.</title>
        <authorList>
            <person name="Burstein D."/>
            <person name="Amaro F."/>
            <person name="Zusman T."/>
            <person name="Lifshitz Z."/>
            <person name="Cohen O."/>
            <person name="Gilbert J.A."/>
            <person name="Pupko T."/>
            <person name="Shuman H.A."/>
            <person name="Segal G."/>
        </authorList>
    </citation>
    <scope>NUCLEOTIDE SEQUENCE [LARGE SCALE GENOMIC DNA]</scope>
    <source>
        <strain evidence="1 2">ATCC 49504</strain>
    </source>
</reference>
<dbReference type="AlphaFoldDB" id="A0A0W0TTR1"/>
<evidence type="ECO:0000313" key="2">
    <source>
        <dbReference type="Proteomes" id="UP000054785"/>
    </source>
</evidence>
<comment type="caution">
    <text evidence="1">The sequence shown here is derived from an EMBL/GenBank/DDBJ whole genome shotgun (WGS) entry which is preliminary data.</text>
</comment>